<dbReference type="GO" id="GO:0005829">
    <property type="term" value="C:cytosol"/>
    <property type="evidence" value="ECO:0007669"/>
    <property type="project" value="TreeGrafter"/>
</dbReference>
<evidence type="ECO:0000256" key="4">
    <source>
        <dbReference type="ARBA" id="ARBA00023015"/>
    </source>
</evidence>
<reference evidence="8" key="2">
    <citation type="journal article" date="2021" name="PeerJ">
        <title>Extensive microbial diversity within the chicken gut microbiome revealed by metagenomics and culture.</title>
        <authorList>
            <person name="Gilroy R."/>
            <person name="Ravi A."/>
            <person name="Getino M."/>
            <person name="Pursley I."/>
            <person name="Horton D.L."/>
            <person name="Alikhan N.F."/>
            <person name="Baker D."/>
            <person name="Gharbi K."/>
            <person name="Hall N."/>
            <person name="Watson M."/>
            <person name="Adriaenssens E.M."/>
            <person name="Foster-Nyarko E."/>
            <person name="Jarju S."/>
            <person name="Secka A."/>
            <person name="Antonio M."/>
            <person name="Oren A."/>
            <person name="Chaudhuri R.R."/>
            <person name="La Ragione R."/>
            <person name="Hildebrand F."/>
            <person name="Pallen M.J."/>
        </authorList>
    </citation>
    <scope>NUCLEOTIDE SEQUENCE</scope>
    <source>
        <strain evidence="8">ChiW3-316</strain>
    </source>
</reference>
<evidence type="ECO:0000256" key="5">
    <source>
        <dbReference type="ARBA" id="ARBA00023163"/>
    </source>
</evidence>
<dbReference type="GO" id="GO:0006353">
    <property type="term" value="P:DNA-templated transcription termination"/>
    <property type="evidence" value="ECO:0007669"/>
    <property type="project" value="UniProtKB-UniRule"/>
</dbReference>
<dbReference type="HAMAP" id="MF_00073">
    <property type="entry name" value="NusB"/>
    <property type="match status" value="1"/>
</dbReference>
<feature type="domain" description="NusB/RsmB/TIM44" evidence="7">
    <location>
        <begin position="15"/>
        <end position="157"/>
    </location>
</feature>
<dbReference type="AlphaFoldDB" id="A0A9D1M549"/>
<evidence type="ECO:0000256" key="6">
    <source>
        <dbReference type="HAMAP-Rule" id="MF_00073"/>
    </source>
</evidence>
<evidence type="ECO:0000256" key="3">
    <source>
        <dbReference type="ARBA" id="ARBA00022884"/>
    </source>
</evidence>
<evidence type="ECO:0000256" key="1">
    <source>
        <dbReference type="ARBA" id="ARBA00005952"/>
    </source>
</evidence>
<evidence type="ECO:0000256" key="2">
    <source>
        <dbReference type="ARBA" id="ARBA00022814"/>
    </source>
</evidence>
<comment type="caution">
    <text evidence="8">The sequence shown here is derived from an EMBL/GenBank/DDBJ whole genome shotgun (WGS) entry which is preliminary data.</text>
</comment>
<sequence>MAKKYISEKIRMKTEARLAAVQATYVIAVTENPVEEVIKDFVDGKVGRYVIAEKSMDKEEMVPVHEMDSAYFADLVKGVHARKEDIEKSLSSYLAKGWTLERMDETLRALLLCAIYEITTTLDIDAKVIIKEYVDLAYAFFTKQEPKMVNALLDQVAHAVRDDVNKDAEAKDASV</sequence>
<dbReference type="Pfam" id="PF01029">
    <property type="entry name" value="NusB"/>
    <property type="match status" value="1"/>
</dbReference>
<proteinExistence type="inferred from homology"/>
<keyword evidence="3 6" id="KW-0694">RNA-binding</keyword>
<dbReference type="NCBIfam" id="TIGR01951">
    <property type="entry name" value="nusB"/>
    <property type="match status" value="1"/>
</dbReference>
<keyword evidence="2 6" id="KW-0889">Transcription antitermination</keyword>
<comment type="function">
    <text evidence="6">Involved in transcription antitermination. Required for transcription of ribosomal RNA (rRNA) genes. Binds specifically to the boxA antiterminator sequence of the ribosomal RNA (rrn) operons.</text>
</comment>
<dbReference type="InterPro" id="IPR006027">
    <property type="entry name" value="NusB_RsmB_TIM44"/>
</dbReference>
<dbReference type="GO" id="GO:0003723">
    <property type="term" value="F:RNA binding"/>
    <property type="evidence" value="ECO:0007669"/>
    <property type="project" value="UniProtKB-UniRule"/>
</dbReference>
<dbReference type="InterPro" id="IPR011605">
    <property type="entry name" value="NusB_fam"/>
</dbReference>
<reference evidence="8" key="1">
    <citation type="submission" date="2020-10" db="EMBL/GenBank/DDBJ databases">
        <authorList>
            <person name="Gilroy R."/>
        </authorList>
    </citation>
    <scope>NUCLEOTIDE SEQUENCE</scope>
    <source>
        <strain evidence="8">ChiW3-316</strain>
    </source>
</reference>
<dbReference type="PANTHER" id="PTHR11078:SF3">
    <property type="entry name" value="ANTITERMINATION NUSB DOMAIN-CONTAINING PROTEIN"/>
    <property type="match status" value="1"/>
</dbReference>
<accession>A0A9D1M549</accession>
<dbReference type="SUPFAM" id="SSF48013">
    <property type="entry name" value="NusB-like"/>
    <property type="match status" value="1"/>
</dbReference>
<dbReference type="InterPro" id="IPR035926">
    <property type="entry name" value="NusB-like_sf"/>
</dbReference>
<protein>
    <recommendedName>
        <fullName evidence="6">Transcription antitermination protein NusB</fullName>
    </recommendedName>
    <alternativeName>
        <fullName evidence="6">Antitermination factor NusB</fullName>
    </alternativeName>
</protein>
<evidence type="ECO:0000313" key="8">
    <source>
        <dbReference type="EMBL" id="HIU53834.1"/>
    </source>
</evidence>
<dbReference type="GO" id="GO:0031564">
    <property type="term" value="P:transcription antitermination"/>
    <property type="evidence" value="ECO:0007669"/>
    <property type="project" value="UniProtKB-KW"/>
</dbReference>
<dbReference type="EMBL" id="DVNC01000050">
    <property type="protein sequence ID" value="HIU53834.1"/>
    <property type="molecule type" value="Genomic_DNA"/>
</dbReference>
<dbReference type="Gene3D" id="1.10.940.10">
    <property type="entry name" value="NusB-like"/>
    <property type="match status" value="1"/>
</dbReference>
<gene>
    <name evidence="6 8" type="primary">nusB</name>
    <name evidence="8" type="ORF">IAD20_07105</name>
</gene>
<dbReference type="Proteomes" id="UP000824107">
    <property type="component" value="Unassembled WGS sequence"/>
</dbReference>
<evidence type="ECO:0000259" key="7">
    <source>
        <dbReference type="Pfam" id="PF01029"/>
    </source>
</evidence>
<evidence type="ECO:0000313" key="9">
    <source>
        <dbReference type="Proteomes" id="UP000824107"/>
    </source>
</evidence>
<dbReference type="PANTHER" id="PTHR11078">
    <property type="entry name" value="N UTILIZATION SUBSTANCE PROTEIN B-RELATED"/>
    <property type="match status" value="1"/>
</dbReference>
<comment type="similarity">
    <text evidence="1 6">Belongs to the NusB family.</text>
</comment>
<organism evidence="8 9">
    <name type="scientific">Candidatus Scatocola faecipullorum</name>
    <dbReference type="NCBI Taxonomy" id="2840917"/>
    <lineage>
        <taxon>Bacteria</taxon>
        <taxon>Pseudomonadati</taxon>
        <taxon>Pseudomonadota</taxon>
        <taxon>Alphaproteobacteria</taxon>
        <taxon>Rhodospirillales</taxon>
        <taxon>Rhodospirillaceae</taxon>
        <taxon>Rhodospirillaceae incertae sedis</taxon>
        <taxon>Candidatus Scatocola</taxon>
    </lineage>
</organism>
<name>A0A9D1M549_9PROT</name>
<keyword evidence="4 6" id="KW-0805">Transcription regulation</keyword>
<keyword evidence="5 6" id="KW-0804">Transcription</keyword>